<dbReference type="SMART" id="SM00721">
    <property type="entry name" value="BAR"/>
    <property type="match status" value="1"/>
</dbReference>
<feature type="domain" description="BAR" evidence="4">
    <location>
        <begin position="17"/>
        <end position="251"/>
    </location>
</feature>
<dbReference type="RefSeq" id="XP_020048524.1">
    <property type="nucleotide sequence ID" value="XM_020191040.1"/>
</dbReference>
<dbReference type="GO" id="GO:1990528">
    <property type="term" value="C:Rvs161p-Rvs167p complex"/>
    <property type="evidence" value="ECO:0007669"/>
    <property type="project" value="TreeGrafter"/>
</dbReference>
<dbReference type="Gene3D" id="1.20.1270.60">
    <property type="entry name" value="Arfaptin homology (AH) domain/BAR domain"/>
    <property type="match status" value="1"/>
</dbReference>
<dbReference type="GO" id="GO:0097320">
    <property type="term" value="P:plasma membrane tubulation"/>
    <property type="evidence" value="ECO:0007669"/>
    <property type="project" value="TreeGrafter"/>
</dbReference>
<organism evidence="5 6">
    <name type="scientific">Ascoidea rubescens DSM 1968</name>
    <dbReference type="NCBI Taxonomy" id="1344418"/>
    <lineage>
        <taxon>Eukaryota</taxon>
        <taxon>Fungi</taxon>
        <taxon>Dikarya</taxon>
        <taxon>Ascomycota</taxon>
        <taxon>Saccharomycotina</taxon>
        <taxon>Saccharomycetes</taxon>
        <taxon>Ascoideaceae</taxon>
        <taxon>Ascoidea</taxon>
    </lineage>
</organism>
<dbReference type="GO" id="GO:0030479">
    <property type="term" value="C:actin cortical patch"/>
    <property type="evidence" value="ECO:0007669"/>
    <property type="project" value="TreeGrafter"/>
</dbReference>
<protein>
    <submittedName>
        <fullName evidence="5">BAR-domain-containing protein</fullName>
    </submittedName>
</protein>
<dbReference type="GO" id="GO:0006897">
    <property type="term" value="P:endocytosis"/>
    <property type="evidence" value="ECO:0007669"/>
    <property type="project" value="InterPro"/>
</dbReference>
<accession>A0A1D2VKZ3</accession>
<dbReference type="GO" id="GO:0051666">
    <property type="term" value="P:actin cortical patch localization"/>
    <property type="evidence" value="ECO:0007669"/>
    <property type="project" value="InterPro"/>
</dbReference>
<dbReference type="PANTHER" id="PTHR47174">
    <property type="entry name" value="BRIDGING INTEGRATOR 3"/>
    <property type="match status" value="1"/>
</dbReference>
<evidence type="ECO:0000259" key="4">
    <source>
        <dbReference type="PROSITE" id="PS51021"/>
    </source>
</evidence>
<evidence type="ECO:0000256" key="3">
    <source>
        <dbReference type="ARBA" id="ARBA00023212"/>
    </source>
</evidence>
<dbReference type="STRING" id="1344418.A0A1D2VKZ3"/>
<dbReference type="SUPFAM" id="SSF103657">
    <property type="entry name" value="BAR/IMD domain-like"/>
    <property type="match status" value="1"/>
</dbReference>
<dbReference type="PANTHER" id="PTHR47174:SF3">
    <property type="entry name" value="BRIDGING INTEGRATOR 3"/>
    <property type="match status" value="1"/>
</dbReference>
<gene>
    <name evidence="5" type="ORF">ASCRUDRAFT_43796</name>
</gene>
<comment type="subcellular location">
    <subcellularLocation>
        <location evidence="1">Cytoplasm</location>
        <location evidence="1">Cytoskeleton</location>
    </subcellularLocation>
</comment>
<dbReference type="InParanoid" id="A0A1D2VKZ3"/>
<sequence>MSWNGFKKAINRAGAQVMIKTGHVEKTVDREFDLEEKRFRSMEDSSLKLQKEAKQYFESLKSIMNSQTLITETFDSFYATNNDSYPLISKKSNSVDNDEGIVKNYLKIIKELNDETFKSLNTPYKETVLDPINKFCFYFNDINEAIKKRNHKKIDYDSIRSKVKKLSEKPSDDLNKIPKLEKELNYSKDLYESLNSELKLELPQLISLRVPYLDPSFESLVKIQLRFFTDSYTRLSQVQNSFDAESRDAYANEQLDQKVDDVLQRMRELSITASSD</sequence>
<proteinExistence type="predicted"/>
<dbReference type="GO" id="GO:0043332">
    <property type="term" value="C:mating projection tip"/>
    <property type="evidence" value="ECO:0007669"/>
    <property type="project" value="TreeGrafter"/>
</dbReference>
<dbReference type="AlphaFoldDB" id="A0A1D2VKZ3"/>
<keyword evidence="6" id="KW-1185">Reference proteome</keyword>
<dbReference type="InterPro" id="IPR027267">
    <property type="entry name" value="AH/BAR_dom_sf"/>
</dbReference>
<dbReference type="GO" id="GO:0008289">
    <property type="term" value="F:lipid binding"/>
    <property type="evidence" value="ECO:0007669"/>
    <property type="project" value="TreeGrafter"/>
</dbReference>
<evidence type="ECO:0000313" key="5">
    <source>
        <dbReference type="EMBL" id="ODV62217.1"/>
    </source>
</evidence>
<dbReference type="Pfam" id="PF03114">
    <property type="entry name" value="BAR"/>
    <property type="match status" value="1"/>
</dbReference>
<dbReference type="GeneID" id="30964676"/>
<keyword evidence="2" id="KW-0963">Cytoplasm</keyword>
<dbReference type="PROSITE" id="PS51021">
    <property type="entry name" value="BAR"/>
    <property type="match status" value="1"/>
</dbReference>
<dbReference type="Proteomes" id="UP000095038">
    <property type="component" value="Unassembled WGS sequence"/>
</dbReference>
<dbReference type="FunFam" id="1.20.1270.60:FF:000014">
    <property type="entry name" value="Protein hob3, variant"/>
    <property type="match status" value="1"/>
</dbReference>
<evidence type="ECO:0000313" key="6">
    <source>
        <dbReference type="Proteomes" id="UP000095038"/>
    </source>
</evidence>
<dbReference type="EMBL" id="KV454477">
    <property type="protein sequence ID" value="ODV62217.1"/>
    <property type="molecule type" value="Genomic_DNA"/>
</dbReference>
<dbReference type="InterPro" id="IPR046982">
    <property type="entry name" value="BIN3/RVS161-like"/>
</dbReference>
<dbReference type="OrthoDB" id="446293at2759"/>
<keyword evidence="3" id="KW-0206">Cytoskeleton</keyword>
<evidence type="ECO:0000256" key="2">
    <source>
        <dbReference type="ARBA" id="ARBA00022490"/>
    </source>
</evidence>
<name>A0A1D2VKZ3_9ASCO</name>
<dbReference type="GO" id="GO:0031097">
    <property type="term" value="C:medial cortex"/>
    <property type="evidence" value="ECO:0007669"/>
    <property type="project" value="TreeGrafter"/>
</dbReference>
<dbReference type="InterPro" id="IPR004148">
    <property type="entry name" value="BAR_dom"/>
</dbReference>
<reference evidence="6" key="1">
    <citation type="submission" date="2016-05" db="EMBL/GenBank/DDBJ databases">
        <title>Comparative genomics of biotechnologically important yeasts.</title>
        <authorList>
            <consortium name="DOE Joint Genome Institute"/>
            <person name="Riley R."/>
            <person name="Haridas S."/>
            <person name="Wolfe K.H."/>
            <person name="Lopes M.R."/>
            <person name="Hittinger C.T."/>
            <person name="Goker M."/>
            <person name="Salamov A."/>
            <person name="Wisecaver J."/>
            <person name="Long T.M."/>
            <person name="Aerts A.L."/>
            <person name="Barry K."/>
            <person name="Choi C."/>
            <person name="Clum A."/>
            <person name="Coughlan A.Y."/>
            <person name="Deshpande S."/>
            <person name="Douglass A.P."/>
            <person name="Hanson S.J."/>
            <person name="Klenk H.-P."/>
            <person name="Labutti K."/>
            <person name="Lapidus A."/>
            <person name="Lindquist E."/>
            <person name="Lipzen A."/>
            <person name="Meier-Kolthoff J.P."/>
            <person name="Ohm R.A."/>
            <person name="Otillar R.P."/>
            <person name="Pangilinan J."/>
            <person name="Peng Y."/>
            <person name="Rokas A."/>
            <person name="Rosa C.A."/>
            <person name="Scheuner C."/>
            <person name="Sibirny A.A."/>
            <person name="Slot J.C."/>
            <person name="Stielow J.B."/>
            <person name="Sun H."/>
            <person name="Kurtzman C.P."/>
            <person name="Blackwell M."/>
            <person name="Grigoriev I.V."/>
            <person name="Jeffries T.W."/>
        </authorList>
    </citation>
    <scope>NUCLEOTIDE SEQUENCE [LARGE SCALE GENOMIC DNA]</scope>
    <source>
        <strain evidence="6">DSM 1968</strain>
    </source>
</reference>
<evidence type="ECO:0000256" key="1">
    <source>
        <dbReference type="ARBA" id="ARBA00004245"/>
    </source>
</evidence>